<dbReference type="InterPro" id="IPR000873">
    <property type="entry name" value="AMP-dep_synth/lig_dom"/>
</dbReference>
<dbReference type="InterPro" id="IPR042099">
    <property type="entry name" value="ANL_N_sf"/>
</dbReference>
<evidence type="ECO:0000313" key="4">
    <source>
        <dbReference type="Proteomes" id="UP000242957"/>
    </source>
</evidence>
<evidence type="ECO:0000259" key="2">
    <source>
        <dbReference type="Pfam" id="PF13193"/>
    </source>
</evidence>
<protein>
    <submittedName>
        <fullName evidence="3">Fatty-acyl-CoA synthase</fullName>
    </submittedName>
</protein>
<dbReference type="PANTHER" id="PTHR43767">
    <property type="entry name" value="LONG-CHAIN-FATTY-ACID--COA LIGASE"/>
    <property type="match status" value="1"/>
</dbReference>
<evidence type="ECO:0000259" key="1">
    <source>
        <dbReference type="Pfam" id="PF00501"/>
    </source>
</evidence>
<dbReference type="Pfam" id="PF00501">
    <property type="entry name" value="AMP-binding"/>
    <property type="match status" value="1"/>
</dbReference>
<proteinExistence type="predicted"/>
<dbReference type="Proteomes" id="UP000242957">
    <property type="component" value="Unassembled WGS sequence"/>
</dbReference>
<evidence type="ECO:0000313" key="3">
    <source>
        <dbReference type="EMBL" id="SDP03068.1"/>
    </source>
</evidence>
<dbReference type="InterPro" id="IPR020845">
    <property type="entry name" value="AMP-binding_CS"/>
</dbReference>
<dbReference type="InterPro" id="IPR025110">
    <property type="entry name" value="AMP-bd_C"/>
</dbReference>
<dbReference type="InterPro" id="IPR050237">
    <property type="entry name" value="ATP-dep_AMP-bd_enzyme"/>
</dbReference>
<dbReference type="GO" id="GO:0016878">
    <property type="term" value="F:acid-thiol ligase activity"/>
    <property type="evidence" value="ECO:0007669"/>
    <property type="project" value="UniProtKB-ARBA"/>
</dbReference>
<gene>
    <name evidence="3" type="ORF">SAMN05216193_12053</name>
</gene>
<dbReference type="Pfam" id="PF13193">
    <property type="entry name" value="AMP-binding_C"/>
    <property type="match status" value="1"/>
</dbReference>
<reference evidence="4" key="1">
    <citation type="submission" date="2016-10" db="EMBL/GenBank/DDBJ databases">
        <authorList>
            <person name="Varghese N."/>
            <person name="Submissions S."/>
        </authorList>
    </citation>
    <scope>NUCLEOTIDE SEQUENCE [LARGE SCALE GENOMIC DNA]</scope>
    <source>
        <strain evidence="4">JCM 21621</strain>
    </source>
</reference>
<dbReference type="EMBL" id="FNIJ01000020">
    <property type="protein sequence ID" value="SDP03068.1"/>
    <property type="molecule type" value="Genomic_DNA"/>
</dbReference>
<dbReference type="Gene3D" id="3.40.50.12780">
    <property type="entry name" value="N-terminal domain of ligase-like"/>
    <property type="match status" value="1"/>
</dbReference>
<dbReference type="RefSeq" id="WP_084314103.1">
    <property type="nucleotide sequence ID" value="NZ_FNIJ01000020.1"/>
</dbReference>
<dbReference type="InterPro" id="IPR045851">
    <property type="entry name" value="AMP-bd_C_sf"/>
</dbReference>
<dbReference type="NCBIfam" id="NF005863">
    <property type="entry name" value="PRK07798.1"/>
    <property type="match status" value="1"/>
</dbReference>
<dbReference type="STRING" id="198616.SAMN05216193_12053"/>
<organism evidence="3 4">
    <name type="scientific">Pseudomonas jinjuensis</name>
    <dbReference type="NCBI Taxonomy" id="198616"/>
    <lineage>
        <taxon>Bacteria</taxon>
        <taxon>Pseudomonadati</taxon>
        <taxon>Pseudomonadota</taxon>
        <taxon>Gammaproteobacteria</taxon>
        <taxon>Pseudomonadales</taxon>
        <taxon>Pseudomonadaceae</taxon>
        <taxon>Pseudomonas</taxon>
    </lineage>
</organism>
<feature type="domain" description="AMP-binding enzyme C-terminal" evidence="2">
    <location>
        <begin position="435"/>
        <end position="510"/>
    </location>
</feature>
<dbReference type="PROSITE" id="PS00455">
    <property type="entry name" value="AMP_BINDING"/>
    <property type="match status" value="1"/>
</dbReference>
<accession>A0A1H0PEI9</accession>
<name>A0A1H0PEI9_9PSED</name>
<dbReference type="OrthoDB" id="6187882at2"/>
<dbReference type="SUPFAM" id="SSF56801">
    <property type="entry name" value="Acetyl-CoA synthetase-like"/>
    <property type="match status" value="1"/>
</dbReference>
<feature type="domain" description="AMP-dependent synthetase/ligase" evidence="1">
    <location>
        <begin position="11"/>
        <end position="375"/>
    </location>
</feature>
<sequence>MKRTFNLADLFEAVAEAVPERLAIICGDFRETYAGLNRRADALAARMQQQGVGSGDSVGLQLYNGPEYLEGFLAACKLGAMPVNINYRYVADELRYLYDNAKLKALLYSENLSEVVEPLLPEFPAIAFHSRSGQAYEEMLAAAPASPEPVQRSDDDIMLLYTGGTTGLPKGVMWPHKALFFGALGGGGFFRAEGPVASPEELAEVARGSHPLRYFAIAPLMHGAALWATLVSLLAGQTVLIRPHGEFDPEAIWELTAQLKANIVSIVGDAMGMPMLEALRRNPGRWDLTSVMVLGSGGGLFSAHVQAGLREHLPNARVADSMGSSEGGVLGNGNHPTSGDGLIRLEPRADIGVVSETLDRLLGPGEQGILVRSGHVPVGYFGDPEKTAKTFFELDGRRFVNMGDRARIDADGGIVVLGRDSQCINSGGEKVHVEEVEEVLHRHPAVADAVVVGVPDPRWGRVVGAVIALHEGHSLDAEELKTFSRQFLAGYKVPKHFAEAGAVQRSPAGKADYRWALATLEAHLAAQAREHSPA</sequence>
<dbReference type="PANTHER" id="PTHR43767:SF1">
    <property type="entry name" value="NONRIBOSOMAL PEPTIDE SYNTHASE PES1 (EUROFUNG)-RELATED"/>
    <property type="match status" value="1"/>
</dbReference>
<dbReference type="Gene3D" id="3.30.300.30">
    <property type="match status" value="1"/>
</dbReference>
<keyword evidence="4" id="KW-1185">Reference proteome</keyword>
<dbReference type="AlphaFoldDB" id="A0A1H0PEI9"/>